<dbReference type="Pfam" id="PF03795">
    <property type="entry name" value="YCII"/>
    <property type="match status" value="1"/>
</dbReference>
<comment type="caution">
    <text evidence="3">The sequence shown here is derived from an EMBL/GenBank/DDBJ whole genome shotgun (WGS) entry which is preliminary data.</text>
</comment>
<dbReference type="InterPro" id="IPR005545">
    <property type="entry name" value="YCII"/>
</dbReference>
<reference evidence="3 4" key="1">
    <citation type="submission" date="2018-10" db="EMBL/GenBank/DDBJ databases">
        <title>Genomic Encyclopedia of Type Strains, Phase IV (KMG-IV): sequencing the most valuable type-strain genomes for metagenomic binning, comparative biology and taxonomic classification.</title>
        <authorList>
            <person name="Goeker M."/>
        </authorList>
    </citation>
    <scope>NUCLEOTIDE SEQUENCE [LARGE SCALE GENOMIC DNA]</scope>
    <source>
        <strain evidence="3 4">DSM 22008</strain>
    </source>
</reference>
<name>A0A420WLT5_9PROT</name>
<dbReference type="OrthoDB" id="2293521at2"/>
<evidence type="ECO:0000313" key="4">
    <source>
        <dbReference type="Proteomes" id="UP000282211"/>
    </source>
</evidence>
<dbReference type="InterPro" id="IPR011008">
    <property type="entry name" value="Dimeric_a/b-barrel"/>
</dbReference>
<proteinExistence type="inferred from homology"/>
<sequence length="125" mass="14225">MPKAKRVAKLQEQTFMFICTDGPETKGPREEFLFGHLDHIEANNEKYRVAGPMRDTPDGEIIGSFFLIAADSKEAAWDVMRDDPYIGNEMYASIVVHHITPACGDWMGGVIWDQDEIRANMKKYT</sequence>
<dbReference type="PANTHER" id="PTHR33606:SF3">
    <property type="entry name" value="PROTEIN YCII"/>
    <property type="match status" value="1"/>
</dbReference>
<dbReference type="EMBL" id="RBII01000001">
    <property type="protein sequence ID" value="RKQ71984.1"/>
    <property type="molecule type" value="Genomic_DNA"/>
</dbReference>
<dbReference type="InParanoid" id="A0A420WLT5"/>
<keyword evidence="4" id="KW-1185">Reference proteome</keyword>
<dbReference type="Proteomes" id="UP000282211">
    <property type="component" value="Unassembled WGS sequence"/>
</dbReference>
<accession>A0A420WLT5</accession>
<comment type="similarity">
    <text evidence="1">Belongs to the YciI family.</text>
</comment>
<evidence type="ECO:0000313" key="3">
    <source>
        <dbReference type="EMBL" id="RKQ71984.1"/>
    </source>
</evidence>
<feature type="domain" description="YCII-related" evidence="2">
    <location>
        <begin position="15"/>
        <end position="96"/>
    </location>
</feature>
<dbReference type="InterPro" id="IPR051807">
    <property type="entry name" value="Sec-metab_biosynth-assoc"/>
</dbReference>
<protein>
    <submittedName>
        <fullName evidence="3">Uncharacterized protein YciI</fullName>
    </submittedName>
</protein>
<dbReference type="AlphaFoldDB" id="A0A420WLT5"/>
<dbReference type="PANTHER" id="PTHR33606">
    <property type="entry name" value="PROTEIN YCII"/>
    <property type="match status" value="1"/>
</dbReference>
<dbReference type="Gene3D" id="3.30.70.1060">
    <property type="entry name" value="Dimeric alpha+beta barrel"/>
    <property type="match status" value="1"/>
</dbReference>
<dbReference type="SUPFAM" id="SSF54909">
    <property type="entry name" value="Dimeric alpha+beta barrel"/>
    <property type="match status" value="1"/>
</dbReference>
<evidence type="ECO:0000259" key="2">
    <source>
        <dbReference type="Pfam" id="PF03795"/>
    </source>
</evidence>
<organism evidence="3 4">
    <name type="scientific">Litorimonas taeanensis</name>
    <dbReference type="NCBI Taxonomy" id="568099"/>
    <lineage>
        <taxon>Bacteria</taxon>
        <taxon>Pseudomonadati</taxon>
        <taxon>Pseudomonadota</taxon>
        <taxon>Alphaproteobacteria</taxon>
        <taxon>Maricaulales</taxon>
        <taxon>Robiginitomaculaceae</taxon>
    </lineage>
</organism>
<evidence type="ECO:0000256" key="1">
    <source>
        <dbReference type="ARBA" id="ARBA00007689"/>
    </source>
</evidence>
<dbReference type="RefSeq" id="WP_121099798.1">
    <property type="nucleotide sequence ID" value="NZ_RBII01000001.1"/>
</dbReference>
<gene>
    <name evidence="3" type="ORF">DES40_1320</name>
</gene>